<comment type="caution">
    <text evidence="5">The sequence shown here is derived from an EMBL/GenBank/DDBJ whole genome shotgun (WGS) entry which is preliminary data.</text>
</comment>
<dbReference type="Proteomes" id="UP000324897">
    <property type="component" value="Unassembled WGS sequence"/>
</dbReference>
<name>A0A5J9T1W0_9POAL</name>
<accession>A0A5J9T1W0</accession>
<dbReference type="EC" id="2.1.2.2" evidence="2"/>
<gene>
    <name evidence="5" type="ORF">EJB05_48422</name>
</gene>
<evidence type="ECO:0000256" key="3">
    <source>
        <dbReference type="ARBA" id="ARBA00022679"/>
    </source>
</evidence>
<dbReference type="Gramene" id="TVU05264">
    <property type="protein sequence ID" value="TVU05264"/>
    <property type="gene ID" value="EJB05_48422"/>
</dbReference>
<dbReference type="PANTHER" id="PTHR43369">
    <property type="entry name" value="PHOSPHORIBOSYLGLYCINAMIDE FORMYLTRANSFERASE"/>
    <property type="match status" value="1"/>
</dbReference>
<evidence type="ECO:0000256" key="2">
    <source>
        <dbReference type="ARBA" id="ARBA00012254"/>
    </source>
</evidence>
<comment type="pathway">
    <text evidence="1">Purine metabolism; IMP biosynthesis via de novo pathway; N(2)-formyl-N(1)-(5-phospho-D-ribosyl)glycinamide from N(1)-(5-phospho-D-ribosyl)glycinamide (10-formyl THF route): step 1/1.</text>
</comment>
<feature type="non-terminal residue" evidence="5">
    <location>
        <position position="1"/>
    </location>
</feature>
<sequence>MEIKVAVTILRNQSSLLWSLTGHRLIGWAIHIIPVRVACFSISAAESTDAARRDAVASPSSVLRRSLNAVQRDRKGSARAVAAEIRDGDGWNTGVTSKRLAVFVSGGASTTGRSTGQLSVAGCKGMWLRWSAISGWGGAEHAKENGVLVVVYPKWKASPEGVSTGRGHLKFVPVELARAYPRSILNIHPSLLAAFGGKGWSVVPMLANNTPKQFAARILRGGIQEHQVYVEEVSSLCHHQIEWLEDGVHIIRSRIPNEYT</sequence>
<dbReference type="SUPFAM" id="SSF53328">
    <property type="entry name" value="Formyltransferase"/>
    <property type="match status" value="1"/>
</dbReference>
<dbReference type="GO" id="GO:0004644">
    <property type="term" value="F:phosphoribosylglycinamide formyltransferase activity"/>
    <property type="evidence" value="ECO:0007669"/>
    <property type="project" value="UniProtKB-EC"/>
</dbReference>
<evidence type="ECO:0000256" key="4">
    <source>
        <dbReference type="ARBA" id="ARBA00022755"/>
    </source>
</evidence>
<dbReference type="AlphaFoldDB" id="A0A5J9T1W0"/>
<dbReference type="EMBL" id="RWGY01000051">
    <property type="protein sequence ID" value="TVU05264.1"/>
    <property type="molecule type" value="Genomic_DNA"/>
</dbReference>
<protein>
    <recommendedName>
        <fullName evidence="2">phosphoribosylglycinamide formyltransferase 1</fullName>
        <ecNumber evidence="2">2.1.2.2</ecNumber>
    </recommendedName>
</protein>
<reference evidence="5 6" key="1">
    <citation type="journal article" date="2019" name="Sci. Rep.">
        <title>A high-quality genome of Eragrostis curvula grass provides insights into Poaceae evolution and supports new strategies to enhance forage quality.</title>
        <authorList>
            <person name="Carballo J."/>
            <person name="Santos B.A.C.M."/>
            <person name="Zappacosta D."/>
            <person name="Garbus I."/>
            <person name="Selva J.P."/>
            <person name="Gallo C.A."/>
            <person name="Diaz A."/>
            <person name="Albertini E."/>
            <person name="Caccamo M."/>
            <person name="Echenique V."/>
        </authorList>
    </citation>
    <scope>NUCLEOTIDE SEQUENCE [LARGE SCALE GENOMIC DNA]</scope>
    <source>
        <strain evidence="6">cv. Victoria</strain>
        <tissue evidence="5">Leaf</tissue>
    </source>
</reference>
<proteinExistence type="predicted"/>
<evidence type="ECO:0000313" key="6">
    <source>
        <dbReference type="Proteomes" id="UP000324897"/>
    </source>
</evidence>
<dbReference type="OrthoDB" id="2018833at2759"/>
<organism evidence="5 6">
    <name type="scientific">Eragrostis curvula</name>
    <name type="common">weeping love grass</name>
    <dbReference type="NCBI Taxonomy" id="38414"/>
    <lineage>
        <taxon>Eukaryota</taxon>
        <taxon>Viridiplantae</taxon>
        <taxon>Streptophyta</taxon>
        <taxon>Embryophyta</taxon>
        <taxon>Tracheophyta</taxon>
        <taxon>Spermatophyta</taxon>
        <taxon>Magnoliopsida</taxon>
        <taxon>Liliopsida</taxon>
        <taxon>Poales</taxon>
        <taxon>Poaceae</taxon>
        <taxon>PACMAD clade</taxon>
        <taxon>Chloridoideae</taxon>
        <taxon>Eragrostideae</taxon>
        <taxon>Eragrostidinae</taxon>
        <taxon>Eragrostis</taxon>
    </lineage>
</organism>
<dbReference type="GO" id="GO:0009507">
    <property type="term" value="C:chloroplast"/>
    <property type="evidence" value="ECO:0007669"/>
    <property type="project" value="TreeGrafter"/>
</dbReference>
<keyword evidence="6" id="KW-1185">Reference proteome</keyword>
<evidence type="ECO:0000313" key="5">
    <source>
        <dbReference type="EMBL" id="TVU05264.1"/>
    </source>
</evidence>
<keyword evidence="3" id="KW-0808">Transferase</keyword>
<dbReference type="PANTHER" id="PTHR43369:SF2">
    <property type="entry name" value="PHOSPHORIBOSYLGLYCINAMIDE FORMYLTRANSFERASE"/>
    <property type="match status" value="1"/>
</dbReference>
<dbReference type="GO" id="GO:0006189">
    <property type="term" value="P:'de novo' IMP biosynthetic process"/>
    <property type="evidence" value="ECO:0007669"/>
    <property type="project" value="TreeGrafter"/>
</dbReference>
<keyword evidence="4" id="KW-0658">Purine biosynthesis</keyword>
<dbReference type="InterPro" id="IPR036477">
    <property type="entry name" value="Formyl_transf_N_sf"/>
</dbReference>
<evidence type="ECO:0000256" key="1">
    <source>
        <dbReference type="ARBA" id="ARBA00005054"/>
    </source>
</evidence>